<keyword evidence="4" id="KW-0493">Microtubule</keyword>
<dbReference type="EMBL" id="CM001880">
    <property type="protein sequence ID" value="EOY00300.1"/>
    <property type="molecule type" value="Genomic_DNA"/>
</dbReference>
<evidence type="ECO:0000313" key="8">
    <source>
        <dbReference type="EMBL" id="EOY00303.1"/>
    </source>
</evidence>
<dbReference type="GO" id="GO:0005874">
    <property type="term" value="C:microtubule"/>
    <property type="evidence" value="ECO:0007669"/>
    <property type="project" value="UniProtKB-KW"/>
</dbReference>
<feature type="compositionally biased region" description="Basic and acidic residues" evidence="6">
    <location>
        <begin position="437"/>
        <end position="476"/>
    </location>
</feature>
<feature type="compositionally biased region" description="Polar residues" evidence="6">
    <location>
        <begin position="377"/>
        <end position="390"/>
    </location>
</feature>
<feature type="compositionally biased region" description="Basic and acidic residues" evidence="6">
    <location>
        <begin position="156"/>
        <end position="179"/>
    </location>
</feature>
<evidence type="ECO:0000313" key="9">
    <source>
        <dbReference type="Proteomes" id="UP000026915"/>
    </source>
</evidence>
<feature type="domain" description="TPX2 C-terminal" evidence="7">
    <location>
        <begin position="434"/>
        <end position="504"/>
    </location>
</feature>
<keyword evidence="5" id="KW-0206">Cytoskeleton</keyword>
<dbReference type="Gramene" id="EOY00300">
    <property type="protein sequence ID" value="EOY00300"/>
    <property type="gene ID" value="TCM_010136"/>
</dbReference>
<dbReference type="PANTHER" id="PTHR47286:SF2">
    <property type="entry name" value="F3I6.9 PROTEIN"/>
    <property type="match status" value="1"/>
</dbReference>
<dbReference type="OMA" id="MGESIVD"/>
<keyword evidence="3" id="KW-0963">Cytoplasm</keyword>
<evidence type="ECO:0000256" key="4">
    <source>
        <dbReference type="ARBA" id="ARBA00022701"/>
    </source>
</evidence>
<organism evidence="8 9">
    <name type="scientific">Theobroma cacao</name>
    <name type="common">Cacao</name>
    <name type="synonym">Cocoa</name>
    <dbReference type="NCBI Taxonomy" id="3641"/>
    <lineage>
        <taxon>Eukaryota</taxon>
        <taxon>Viridiplantae</taxon>
        <taxon>Streptophyta</taxon>
        <taxon>Embryophyta</taxon>
        <taxon>Tracheophyta</taxon>
        <taxon>Spermatophyta</taxon>
        <taxon>Magnoliopsida</taxon>
        <taxon>eudicotyledons</taxon>
        <taxon>Gunneridae</taxon>
        <taxon>Pentapetalae</taxon>
        <taxon>rosids</taxon>
        <taxon>malvids</taxon>
        <taxon>Malvales</taxon>
        <taxon>Malvaceae</taxon>
        <taxon>Byttnerioideae</taxon>
        <taxon>Theobroma</taxon>
    </lineage>
</organism>
<dbReference type="InParanoid" id="A0A061E6P9"/>
<sequence>MGESIVDASNKEVKIGEMASSNPAFEVSVSFGRFENDSLSWEKWSSFSPNKYLEEVEKCATPGSVAKKKAYFEEHYKKIAARKAELQAQEKPMESKPFNSDDQNCGDLVGKSNGQCSNEGDKQETNWLSEVSDTHFDEHNEEPEIAIKSQNSSAEGVKEKIDSRVESQVIEKIESRVESEEKEEMDSAVESPKLIESEETAPDEAVLVKEAVETLPKGSQDEKELPQNSEKDIKDTPKFKHKNLKLGHLAKSDKITPANKERNETRIKKKPASPVTKTPQFSTPKASKPTSTPTTPSASRTPSKTKTTSSYSLPKTKIPSMGESKKVVPRSLHMSLSLGPSGSGLASLPATRKSLIMEKMGDKDIVKRAFKTFQSNYHQLKPSSQEQYAASKQVPAKGREARVSTLMTPQKENGGSPRASGMEKKNAKAAPSYFGLKTDEWEDRRKEFSKKLEEKPNGREAERKYPQTKSKDNRDAEIKKLRQSLNFKATPLPGFYHGQRTSKSPLDKVFPAVVSFCSIAHSSILIQIPT</sequence>
<dbReference type="Proteomes" id="UP000026915">
    <property type="component" value="Chromosome 2"/>
</dbReference>
<dbReference type="STRING" id="3641.A0A061E6P9"/>
<dbReference type="eggNOG" id="ENOG502QTXN">
    <property type="taxonomic scope" value="Eukaryota"/>
</dbReference>
<dbReference type="FunCoup" id="A0A061E6P9">
    <property type="interactions" value="1105"/>
</dbReference>
<dbReference type="PANTHER" id="PTHR47286">
    <property type="entry name" value="F3I6.9 PROTEIN"/>
    <property type="match status" value="1"/>
</dbReference>
<dbReference type="EMBL" id="CM001880">
    <property type="protein sequence ID" value="EOY00303.1"/>
    <property type="molecule type" value="Genomic_DNA"/>
</dbReference>
<dbReference type="Pfam" id="PF06886">
    <property type="entry name" value="TPX2"/>
    <property type="match status" value="1"/>
</dbReference>
<feature type="compositionally biased region" description="Basic and acidic residues" evidence="6">
    <location>
        <begin position="250"/>
        <end position="266"/>
    </location>
</feature>
<comment type="similarity">
    <text evidence="2">Belongs to the TPX2 family.</text>
</comment>
<feature type="compositionally biased region" description="Low complexity" evidence="6">
    <location>
        <begin position="335"/>
        <end position="347"/>
    </location>
</feature>
<proteinExistence type="inferred from homology"/>
<evidence type="ECO:0000259" key="7">
    <source>
        <dbReference type="Pfam" id="PF06886"/>
    </source>
</evidence>
<name>A0A061E6P9_THECC</name>
<evidence type="ECO:0000256" key="5">
    <source>
        <dbReference type="ARBA" id="ARBA00023212"/>
    </source>
</evidence>
<reference evidence="8 9" key="1">
    <citation type="journal article" date="2013" name="Genome Biol.">
        <title>The genome sequence of the most widely cultivated cacao type and its use to identify candidate genes regulating pod color.</title>
        <authorList>
            <person name="Motamayor J.C."/>
            <person name="Mockaitis K."/>
            <person name="Schmutz J."/>
            <person name="Haiminen N."/>
            <person name="Iii D.L."/>
            <person name="Cornejo O."/>
            <person name="Findley S.D."/>
            <person name="Zheng P."/>
            <person name="Utro F."/>
            <person name="Royaert S."/>
            <person name="Saski C."/>
            <person name="Jenkins J."/>
            <person name="Podicheti R."/>
            <person name="Zhao M."/>
            <person name="Scheffler B.E."/>
            <person name="Stack J.C."/>
            <person name="Feltus F.A."/>
            <person name="Mustiga G.M."/>
            <person name="Amores F."/>
            <person name="Phillips W."/>
            <person name="Marelli J.P."/>
            <person name="May G.D."/>
            <person name="Shapiro H."/>
            <person name="Ma J."/>
            <person name="Bustamante C.D."/>
            <person name="Schnell R.J."/>
            <person name="Main D."/>
            <person name="Gilbert D."/>
            <person name="Parida L."/>
            <person name="Kuhn D.N."/>
        </authorList>
    </citation>
    <scope>NUCLEOTIDE SEQUENCE [LARGE SCALE GENOMIC DNA]</scope>
    <source>
        <strain evidence="9">cv. Matina 1-6</strain>
    </source>
</reference>
<keyword evidence="9" id="KW-1185">Reference proteome</keyword>
<comment type="subcellular location">
    <subcellularLocation>
        <location evidence="1">Cytoplasm</location>
        <location evidence="1">Cytoskeleton</location>
    </subcellularLocation>
</comment>
<accession>A0A061E6P9</accession>
<protein>
    <submittedName>
        <fullName evidence="8">Uncharacterized protein isoform 3</fullName>
    </submittedName>
</protein>
<evidence type="ECO:0000256" key="6">
    <source>
        <dbReference type="SAM" id="MobiDB-lite"/>
    </source>
</evidence>
<gene>
    <name evidence="8" type="ORF">TCM_010136</name>
</gene>
<evidence type="ECO:0000256" key="2">
    <source>
        <dbReference type="ARBA" id="ARBA00005885"/>
    </source>
</evidence>
<feature type="compositionally biased region" description="Basic and acidic residues" evidence="6">
    <location>
        <begin position="219"/>
        <end position="238"/>
    </location>
</feature>
<feature type="region of interest" description="Disordered" evidence="6">
    <location>
        <begin position="377"/>
        <end position="476"/>
    </location>
</feature>
<dbReference type="InterPro" id="IPR027329">
    <property type="entry name" value="TPX2_C"/>
</dbReference>
<dbReference type="AlphaFoldDB" id="A0A061E6P9"/>
<feature type="region of interest" description="Disordered" evidence="6">
    <location>
        <begin position="141"/>
        <end position="347"/>
    </location>
</feature>
<dbReference type="Gramene" id="EOY00303">
    <property type="protein sequence ID" value="EOY00303"/>
    <property type="gene ID" value="TCM_010136"/>
</dbReference>
<evidence type="ECO:0000256" key="3">
    <source>
        <dbReference type="ARBA" id="ARBA00022490"/>
    </source>
</evidence>
<feature type="region of interest" description="Disordered" evidence="6">
    <location>
        <begin position="87"/>
        <end position="123"/>
    </location>
</feature>
<evidence type="ECO:0000256" key="1">
    <source>
        <dbReference type="ARBA" id="ARBA00004245"/>
    </source>
</evidence>
<feature type="compositionally biased region" description="Low complexity" evidence="6">
    <location>
        <begin position="282"/>
        <end position="317"/>
    </location>
</feature>